<dbReference type="InterPro" id="IPR011330">
    <property type="entry name" value="Glyco_hydro/deAcase_b/a-brl"/>
</dbReference>
<name>A0A3Q2V5L8_HAPBU</name>
<evidence type="ECO:0000256" key="1">
    <source>
        <dbReference type="ARBA" id="ARBA00044166"/>
    </source>
</evidence>
<reference evidence="6" key="2">
    <citation type="submission" date="2025-09" db="UniProtKB">
        <authorList>
            <consortium name="Ensembl"/>
        </authorList>
    </citation>
    <scope>IDENTIFICATION</scope>
</reference>
<accession>A0A3Q2V5L8</accession>
<evidence type="ECO:0000313" key="7">
    <source>
        <dbReference type="Proteomes" id="UP000264840"/>
    </source>
</evidence>
<dbReference type="Proteomes" id="UP000264840">
    <property type="component" value="Unplaced"/>
</dbReference>
<dbReference type="GO" id="GO:0006013">
    <property type="term" value="P:mannose metabolic process"/>
    <property type="evidence" value="ECO:0007669"/>
    <property type="project" value="InterPro"/>
</dbReference>
<dbReference type="Gene3D" id="3.20.110.10">
    <property type="entry name" value="Glycoside hydrolase 38, N terminal domain"/>
    <property type="match status" value="2"/>
</dbReference>
<organism evidence="6 7">
    <name type="scientific">Haplochromis burtoni</name>
    <name type="common">Burton's mouthbrooder</name>
    <name type="synonym">Chromis burtoni</name>
    <dbReference type="NCBI Taxonomy" id="8153"/>
    <lineage>
        <taxon>Eukaryota</taxon>
        <taxon>Metazoa</taxon>
        <taxon>Chordata</taxon>
        <taxon>Craniata</taxon>
        <taxon>Vertebrata</taxon>
        <taxon>Euteleostomi</taxon>
        <taxon>Actinopterygii</taxon>
        <taxon>Neopterygii</taxon>
        <taxon>Teleostei</taxon>
        <taxon>Neoteleostei</taxon>
        <taxon>Acanthomorphata</taxon>
        <taxon>Ovalentaria</taxon>
        <taxon>Cichlomorphae</taxon>
        <taxon>Cichliformes</taxon>
        <taxon>Cichlidae</taxon>
        <taxon>African cichlids</taxon>
        <taxon>Pseudocrenilabrinae</taxon>
        <taxon>Haplochromini</taxon>
        <taxon>Haplochromis</taxon>
    </lineage>
</organism>
<dbReference type="GO" id="GO:0004559">
    <property type="term" value="F:alpha-mannosidase activity"/>
    <property type="evidence" value="ECO:0007669"/>
    <property type="project" value="InterPro"/>
</dbReference>
<evidence type="ECO:0000313" key="6">
    <source>
        <dbReference type="Ensembl" id="ENSHBUP00000005835.1"/>
    </source>
</evidence>
<sequence>MFVLFIHKSSLWLKQHRSLVCLFLSPGITSCHATKPGMLNVHLVPHTHDDVGWLKTVDQYFYGGQCDTYRKNTVKLLANLLLCVYSVKGLHMFLFTLTFGACGRPRVAWHIDPFGHAREHASMFAQMGFDGFFFGRLDYQDRARRMRNKEQELLWRASNSLTPPMADLFTGMQSFFLHPFMLMTSGLSNRTVSHYFFNRLPPLTNRDPS</sequence>
<evidence type="ECO:0000259" key="5">
    <source>
        <dbReference type="Pfam" id="PF01074"/>
    </source>
</evidence>
<feature type="domain" description="Glycoside hydrolase family 38 N-terminal" evidence="5">
    <location>
        <begin position="98"/>
        <end position="175"/>
    </location>
</feature>
<evidence type="ECO:0000256" key="2">
    <source>
        <dbReference type="ARBA" id="ARBA00044220"/>
    </source>
</evidence>
<dbReference type="Pfam" id="PF01074">
    <property type="entry name" value="Glyco_hydro_38N"/>
    <property type="match status" value="2"/>
</dbReference>
<dbReference type="PANTHER" id="PTHR11607">
    <property type="entry name" value="ALPHA-MANNOSIDASE"/>
    <property type="match status" value="1"/>
</dbReference>
<evidence type="ECO:0000256" key="3">
    <source>
        <dbReference type="ARBA" id="ARBA00044241"/>
    </source>
</evidence>
<dbReference type="GO" id="GO:0005764">
    <property type="term" value="C:lysosome"/>
    <property type="evidence" value="ECO:0007669"/>
    <property type="project" value="TreeGrafter"/>
</dbReference>
<dbReference type="AlphaFoldDB" id="A0A3Q2V5L8"/>
<dbReference type="InterPro" id="IPR050843">
    <property type="entry name" value="Glycosyl_Hydrlase_38"/>
</dbReference>
<dbReference type="SUPFAM" id="SSF88713">
    <property type="entry name" value="Glycoside hydrolase/deacetylase"/>
    <property type="match status" value="1"/>
</dbReference>
<proteinExistence type="predicted"/>
<evidence type="ECO:0000256" key="4">
    <source>
        <dbReference type="ARBA" id="ARBA00044360"/>
    </source>
</evidence>
<keyword evidence="7" id="KW-1185">Reference proteome</keyword>
<dbReference type="InterPro" id="IPR027291">
    <property type="entry name" value="Glyco_hydro_38_N_sf"/>
</dbReference>
<protein>
    <recommendedName>
        <fullName evidence="1">Lysosomal alpha-mannosidase</fullName>
    </recommendedName>
    <alternativeName>
        <fullName evidence="3">Lysosomal acid alpha-mannosidase</fullName>
    </alternativeName>
    <alternativeName>
        <fullName evidence="2">Mannosidase alpha class 2B member 1</fullName>
    </alternativeName>
    <alternativeName>
        <fullName evidence="4">Mannosidase alpha-B</fullName>
    </alternativeName>
</protein>
<reference evidence="6" key="1">
    <citation type="submission" date="2025-08" db="UniProtKB">
        <authorList>
            <consortium name="Ensembl"/>
        </authorList>
    </citation>
    <scope>IDENTIFICATION</scope>
</reference>
<feature type="domain" description="Glycoside hydrolase family 38 N-terminal" evidence="5">
    <location>
        <begin position="40"/>
        <end position="73"/>
    </location>
</feature>
<dbReference type="GeneTree" id="ENSGT01030000234638"/>
<dbReference type="InterPro" id="IPR000602">
    <property type="entry name" value="Glyco_hydro_38_N"/>
</dbReference>
<dbReference type="PANTHER" id="PTHR11607:SF3">
    <property type="entry name" value="LYSOSOMAL ALPHA-MANNOSIDASE"/>
    <property type="match status" value="1"/>
</dbReference>
<dbReference type="Ensembl" id="ENSHBUT00000006327.1">
    <property type="protein sequence ID" value="ENSHBUP00000005835.1"/>
    <property type="gene ID" value="ENSHBUG00000007230.1"/>
</dbReference>